<sequence>MTENQPPADSDKPDAISEQAIMWFVRLRAESVTVDERRLFQIWHQADPAHREAYAEITAFWEDADFHATLDAATLSPQISLNSKPVNSPRRRLDIAPGAKPLLAAAACLVIPALIYQPALSCWQADYCTAVGEIKTVQLSDGSQVTLNSGTALNVNMRNGRRYVQLARGEAFFEVQHDAQHPFQVDGRYSNTRVLGTRFVVKEDADSDTVSVVNGVVEVSRDRQNPATLNANDSMEVSARHQGEIRHQPADNATAWLKGSVSFDNVPLKKVIAEIGRYRRGSLIIRNQVLQDMKVSGRFDIRDTDKTLESLQQTLPIRIYRFTPWLVVIA</sequence>
<feature type="domain" description="FecR N-terminal" evidence="2">
    <location>
        <begin position="18"/>
        <end position="59"/>
    </location>
</feature>
<dbReference type="PANTHER" id="PTHR30273">
    <property type="entry name" value="PERIPLASMIC SIGNAL SENSOR AND SIGMA FACTOR ACTIVATOR FECR-RELATED"/>
    <property type="match status" value="1"/>
</dbReference>
<dbReference type="EMBL" id="JAXARY010000005">
    <property type="protein sequence ID" value="MDX8127072.1"/>
    <property type="molecule type" value="Genomic_DNA"/>
</dbReference>
<protein>
    <submittedName>
        <fullName evidence="3">FecR family protein</fullName>
    </submittedName>
</protein>
<dbReference type="PIRSF" id="PIRSF018266">
    <property type="entry name" value="FecR"/>
    <property type="match status" value="1"/>
</dbReference>
<evidence type="ECO:0000259" key="1">
    <source>
        <dbReference type="Pfam" id="PF04773"/>
    </source>
</evidence>
<name>A0ABU4UC84_9GAMM</name>
<dbReference type="Proteomes" id="UP001284537">
    <property type="component" value="Unassembled WGS sequence"/>
</dbReference>
<dbReference type="Gene3D" id="3.55.50.30">
    <property type="match status" value="1"/>
</dbReference>
<dbReference type="Pfam" id="PF16220">
    <property type="entry name" value="DUF4880"/>
    <property type="match status" value="1"/>
</dbReference>
<dbReference type="Gene3D" id="2.60.120.1440">
    <property type="match status" value="1"/>
</dbReference>
<dbReference type="Pfam" id="PF04773">
    <property type="entry name" value="FecR"/>
    <property type="match status" value="1"/>
</dbReference>
<organism evidence="3 4">
    <name type="scientific">Methylomonas defluvii</name>
    <dbReference type="NCBI Taxonomy" id="3045149"/>
    <lineage>
        <taxon>Bacteria</taxon>
        <taxon>Pseudomonadati</taxon>
        <taxon>Pseudomonadota</taxon>
        <taxon>Gammaproteobacteria</taxon>
        <taxon>Methylococcales</taxon>
        <taxon>Methylococcaceae</taxon>
        <taxon>Methylomonas</taxon>
    </lineage>
</organism>
<dbReference type="InterPro" id="IPR012373">
    <property type="entry name" value="Ferrdict_sens_TM"/>
</dbReference>
<evidence type="ECO:0000313" key="4">
    <source>
        <dbReference type="Proteomes" id="UP001284537"/>
    </source>
</evidence>
<proteinExistence type="predicted"/>
<feature type="domain" description="FecR protein" evidence="1">
    <location>
        <begin position="126"/>
        <end position="218"/>
    </location>
</feature>
<accession>A0ABU4UC84</accession>
<keyword evidence="4" id="KW-1185">Reference proteome</keyword>
<evidence type="ECO:0000259" key="2">
    <source>
        <dbReference type="Pfam" id="PF16220"/>
    </source>
</evidence>
<evidence type="ECO:0000313" key="3">
    <source>
        <dbReference type="EMBL" id="MDX8127072.1"/>
    </source>
</evidence>
<dbReference type="RefSeq" id="WP_319961073.1">
    <property type="nucleotide sequence ID" value="NZ_JAXARY010000005.1"/>
</dbReference>
<reference evidence="3 4" key="1">
    <citation type="submission" date="2023-11" db="EMBL/GenBank/DDBJ databases">
        <authorList>
            <person name="Ouyang M.-Y."/>
        </authorList>
    </citation>
    <scope>NUCLEOTIDE SEQUENCE [LARGE SCALE GENOMIC DNA]</scope>
    <source>
        <strain evidence="3 4">OY6</strain>
    </source>
</reference>
<dbReference type="PANTHER" id="PTHR30273:SF2">
    <property type="entry name" value="PROTEIN FECR"/>
    <property type="match status" value="1"/>
</dbReference>
<comment type="caution">
    <text evidence="3">The sequence shown here is derived from an EMBL/GenBank/DDBJ whole genome shotgun (WGS) entry which is preliminary data.</text>
</comment>
<gene>
    <name evidence="3" type="ORF">QLH52_07260</name>
</gene>
<dbReference type="InterPro" id="IPR006860">
    <property type="entry name" value="FecR"/>
</dbReference>
<dbReference type="InterPro" id="IPR032623">
    <property type="entry name" value="FecR_N"/>
</dbReference>